<reference evidence="3" key="1">
    <citation type="journal article" date="2019" name="Int. J. Syst. Evol. Microbiol.">
        <title>The Global Catalogue of Microorganisms (GCM) 10K type strain sequencing project: providing services to taxonomists for standard genome sequencing and annotation.</title>
        <authorList>
            <consortium name="The Broad Institute Genomics Platform"/>
            <consortium name="The Broad Institute Genome Sequencing Center for Infectious Disease"/>
            <person name="Wu L."/>
            <person name="Ma J."/>
        </authorList>
    </citation>
    <scope>NUCLEOTIDE SEQUENCE [LARGE SCALE GENOMIC DNA]</scope>
    <source>
        <strain evidence="3">KCTC 52344</strain>
    </source>
</reference>
<dbReference type="Proteomes" id="UP001597510">
    <property type="component" value="Unassembled WGS sequence"/>
</dbReference>
<dbReference type="RefSeq" id="WP_340239982.1">
    <property type="nucleotide sequence ID" value="NZ_JBBEWC010000017.1"/>
</dbReference>
<protein>
    <recommendedName>
        <fullName evidence="4">ELWxxDGT repeat-containing protein</fullName>
    </recommendedName>
</protein>
<evidence type="ECO:0000313" key="2">
    <source>
        <dbReference type="EMBL" id="MFD2524134.1"/>
    </source>
</evidence>
<dbReference type="EMBL" id="JBHULC010000043">
    <property type="protein sequence ID" value="MFD2524134.1"/>
    <property type="molecule type" value="Genomic_DNA"/>
</dbReference>
<dbReference type="SUPFAM" id="SSF69304">
    <property type="entry name" value="Tricorn protease N-terminal domain"/>
    <property type="match status" value="1"/>
</dbReference>
<keyword evidence="1" id="KW-0732">Signal</keyword>
<feature type="chain" id="PRO_5045419424" description="ELWxxDGT repeat-containing protein" evidence="1">
    <location>
        <begin position="19"/>
        <end position="947"/>
    </location>
</feature>
<evidence type="ECO:0008006" key="4">
    <source>
        <dbReference type="Google" id="ProtNLM"/>
    </source>
</evidence>
<evidence type="ECO:0000313" key="3">
    <source>
        <dbReference type="Proteomes" id="UP001597510"/>
    </source>
</evidence>
<name>A0ABW5JFI6_9BACT</name>
<evidence type="ECO:0000256" key="1">
    <source>
        <dbReference type="SAM" id="SignalP"/>
    </source>
</evidence>
<keyword evidence="3" id="KW-1185">Reference proteome</keyword>
<feature type="signal peptide" evidence="1">
    <location>
        <begin position="1"/>
        <end position="18"/>
    </location>
</feature>
<proteinExistence type="predicted"/>
<gene>
    <name evidence="2" type="ORF">ACFSR2_24775</name>
</gene>
<accession>A0ABW5JFI6</accession>
<organism evidence="2 3">
    <name type="scientific">Emticicia soli</name>
    <dbReference type="NCBI Taxonomy" id="2027878"/>
    <lineage>
        <taxon>Bacteria</taxon>
        <taxon>Pseudomonadati</taxon>
        <taxon>Bacteroidota</taxon>
        <taxon>Cytophagia</taxon>
        <taxon>Cytophagales</taxon>
        <taxon>Leadbetterellaceae</taxon>
        <taxon>Emticicia</taxon>
    </lineage>
</organism>
<comment type="caution">
    <text evidence="2">The sequence shown here is derived from an EMBL/GenBank/DDBJ whole genome shotgun (WGS) entry which is preliminary data.</text>
</comment>
<sequence length="947" mass="106580">MKKLFTLLLGFLFNFSSAQITFFKELNTTEEGSYPANFTEINGTTFFTVKDVETYKLWKTDGTENGTVQVSDQAVFASSSYENTINLYAFNNELYYFVQDIGFNSPISLWKTDGSVKNSLGDAVKLYFFNNKVYYFGDNKLYEVENGLKTPIKEFISYNGLNMYYRPTIINNHLFFFTLQHHSNSLFPRLSVWKSDGTEAGTSIIKDIDSLTHNISFSYKESLNQVLAVNNDVFFTVKRYTFRQNGTGVDKAIIELWKTNGVETEIVKTFDDTDYSYQTDETSSLVNFNQKLVFILKHSQLWISDGTADGTKRLKTFGHIHDDIYNKKWAFLNNKFYFSAYNNQQAELWESDGTDTGTVLVKALGPTTSFVPSFFATINNRIVFRTNTNELWQSDGTSAGTNFVQTIPTLAQDFGIKPEFIYTSNNTLLFANYDTQHDYELWKSDGSIQNTGLLKNINTSSKSSLISNKKVKVGKIWFFNGSDHRGGELWKTDGTPEGTVIVKDLNPGTAGLTIAEIVALGNTVYFTARFYNQNSLRLFKSDGTENGTVEIPLSNGTQYPVSPYKLVVSTEKLFFIGSGKLWASDGTENGTYPLQATSNYSDLPSTLTAVGNKVFFSLGSLWVSDGTQANTHQVFPSNVDSPLAPICFIEFKNKLYFFAGVQGQFGKQALYESDGTIVGTKIIKEFDESIQLTNSIYLFLQKTPDRLYFRAGHGIGTNLGDYYFNLWTTDGTTQGTYQLKTINFKGFPDISFTNINSQFYIFLEPKSVQSKLDVWTSDGTTQGTYKVSEKTAYSNVVSSAPLYNRLFLSYYDPQNGMELFSVNKTNTDISLISEIRVGVKTSYVQNLMDFDDKILFWANDGVRGTELWQYLPLDCNGNWNISKKSGSWASPDTWTCGRIPTADDVVIIKSEHTVALPPNYNAFAKFLTTQTGATLDIPNSSTLLVKP</sequence>